<dbReference type="EnsemblMetazoa" id="PPA05088.1">
    <property type="protein sequence ID" value="PPA05088.1"/>
    <property type="gene ID" value="WBGene00094642"/>
</dbReference>
<dbReference type="GO" id="GO:0016301">
    <property type="term" value="F:kinase activity"/>
    <property type="evidence" value="ECO:0007669"/>
    <property type="project" value="UniProtKB-KW"/>
</dbReference>
<dbReference type="GO" id="GO:0016020">
    <property type="term" value="C:membrane"/>
    <property type="evidence" value="ECO:0007669"/>
    <property type="project" value="UniProtKB-SubCell"/>
</dbReference>
<protein>
    <submittedName>
        <fullName evidence="9">G protein-coupled receptor</fullName>
    </submittedName>
</protein>
<dbReference type="Pfam" id="PF10323">
    <property type="entry name" value="7TM_GPCR_Srv"/>
    <property type="match status" value="1"/>
</dbReference>
<dbReference type="PANTHER" id="PTHR11042">
    <property type="entry name" value="EUKARYOTIC TRANSLATION INITIATION FACTOR 2-ALPHA KINASE EIF2-ALPHA KINASE -RELATED"/>
    <property type="match status" value="1"/>
</dbReference>
<dbReference type="InterPro" id="IPR017452">
    <property type="entry name" value="GPCR_Rhodpsn_7TM"/>
</dbReference>
<keyword evidence="7" id="KW-1133">Transmembrane helix</keyword>
<dbReference type="InterPro" id="IPR011009">
    <property type="entry name" value="Kinase-like_dom_sf"/>
</dbReference>
<dbReference type="Gene3D" id="1.10.510.10">
    <property type="entry name" value="Transferase(Phosphotransferase) domain 1"/>
    <property type="match status" value="1"/>
</dbReference>
<reference evidence="9" key="2">
    <citation type="submission" date="2022-06" db="UniProtKB">
        <authorList>
            <consortium name="EnsemblMetazoa"/>
        </authorList>
    </citation>
    <scope>IDENTIFICATION</scope>
    <source>
        <strain evidence="9">PS312</strain>
    </source>
</reference>
<organism evidence="9 10">
    <name type="scientific">Pristionchus pacificus</name>
    <name type="common">Parasitic nematode worm</name>
    <dbReference type="NCBI Taxonomy" id="54126"/>
    <lineage>
        <taxon>Eukaryota</taxon>
        <taxon>Metazoa</taxon>
        <taxon>Ecdysozoa</taxon>
        <taxon>Nematoda</taxon>
        <taxon>Chromadorea</taxon>
        <taxon>Rhabditida</taxon>
        <taxon>Rhabditina</taxon>
        <taxon>Diplogasteromorpha</taxon>
        <taxon>Diplogasteroidea</taxon>
        <taxon>Neodiplogasteridae</taxon>
        <taxon>Pristionchus</taxon>
    </lineage>
</organism>
<dbReference type="CDD" id="cd00637">
    <property type="entry name" value="7tm_classA_rhodopsin-like"/>
    <property type="match status" value="1"/>
</dbReference>
<keyword evidence="8" id="KW-0472">Membrane</keyword>
<dbReference type="GO" id="GO:0005524">
    <property type="term" value="F:ATP binding"/>
    <property type="evidence" value="ECO:0007669"/>
    <property type="project" value="UniProtKB-KW"/>
</dbReference>
<dbReference type="OrthoDB" id="5835292at2759"/>
<keyword evidence="6" id="KW-0067">ATP-binding</keyword>
<evidence type="ECO:0000256" key="2">
    <source>
        <dbReference type="ARBA" id="ARBA00022679"/>
    </source>
</evidence>
<evidence type="ECO:0000256" key="8">
    <source>
        <dbReference type="ARBA" id="ARBA00023136"/>
    </source>
</evidence>
<dbReference type="InterPro" id="IPR019426">
    <property type="entry name" value="7TM_GPCR_serpentine_rcpt_Srv"/>
</dbReference>
<evidence type="ECO:0000256" key="3">
    <source>
        <dbReference type="ARBA" id="ARBA00022692"/>
    </source>
</evidence>
<keyword evidence="4" id="KW-0547">Nucleotide-binding</keyword>
<name>A0A2A6C0V7_PRIPA</name>
<evidence type="ECO:0000256" key="1">
    <source>
        <dbReference type="ARBA" id="ARBA00004370"/>
    </source>
</evidence>
<comment type="subcellular location">
    <subcellularLocation>
        <location evidence="1">Membrane</location>
    </subcellularLocation>
</comment>
<evidence type="ECO:0000313" key="9">
    <source>
        <dbReference type="EnsemblMetazoa" id="PPA05088.1"/>
    </source>
</evidence>
<dbReference type="PANTHER" id="PTHR11042:SF91">
    <property type="entry name" value="EUKARYOTIC TRANSLATION INITIATION FACTOR 2-ALPHA KINASE"/>
    <property type="match status" value="1"/>
</dbReference>
<gene>
    <name evidence="9" type="primary">WBGene00094642</name>
</gene>
<keyword evidence="2" id="KW-0808">Transferase</keyword>
<evidence type="ECO:0000256" key="5">
    <source>
        <dbReference type="ARBA" id="ARBA00022777"/>
    </source>
</evidence>
<sequence>MELYPFLMISANVILIFSLPLLLRLLVILLKRSHYDTGLQSDFYRCITHILLVDLVYAVISILAVEPAAYGIFSEFYQANSSWISKIVIFQVSPLTKLSIYFHCIIALNRLTAMIFTLKHKYIWTPRVLRFLHFGGWFTTIFLSLPLIWPIQGSVVYVKSPFGSIGMSFVILGRIENVAYQAIPIVVGIILNTVILISYCIIVLKVRKHDELSSAVIRTTIASVLMCFSGWYLMLVRAVDSFYGHVLAKDLFSLEVYYSIFKIGHAVNGSVTSWITILMFRDIRSRVFSFCPRPQSTNIQPESGSDSSQRTVESSKIDHNYELGMEITMTRTWIGTEAYMSPEQQSVFSRMNSKTEMFSLGLIFVEMSLVMKDRNQKLEAKFIAKLTDQDPKKRPTCVEIMSDPFFLEASDIL</sequence>
<dbReference type="PROSITE" id="PS50262">
    <property type="entry name" value="G_PROTEIN_RECEP_F1_2"/>
    <property type="match status" value="1"/>
</dbReference>
<dbReference type="Gene3D" id="1.20.1070.10">
    <property type="entry name" value="Rhodopsin 7-helix transmembrane proteins"/>
    <property type="match status" value="1"/>
</dbReference>
<evidence type="ECO:0000256" key="7">
    <source>
        <dbReference type="ARBA" id="ARBA00022989"/>
    </source>
</evidence>
<accession>A0A8R1U6R3</accession>
<keyword evidence="5" id="KW-0418">Kinase</keyword>
<evidence type="ECO:0000256" key="6">
    <source>
        <dbReference type="ARBA" id="ARBA00022840"/>
    </source>
</evidence>
<dbReference type="SUPFAM" id="SSF81321">
    <property type="entry name" value="Family A G protein-coupled receptor-like"/>
    <property type="match status" value="1"/>
</dbReference>
<proteinExistence type="predicted"/>
<dbReference type="AlphaFoldDB" id="A0A2A6C0V7"/>
<dbReference type="Proteomes" id="UP000005239">
    <property type="component" value="Unassembled WGS sequence"/>
</dbReference>
<keyword evidence="10" id="KW-1185">Reference proteome</keyword>
<dbReference type="InterPro" id="IPR050339">
    <property type="entry name" value="CC_SR_Kinase"/>
</dbReference>
<evidence type="ECO:0000256" key="4">
    <source>
        <dbReference type="ARBA" id="ARBA00022741"/>
    </source>
</evidence>
<accession>A0A2A6C0V7</accession>
<reference evidence="10" key="1">
    <citation type="journal article" date="2008" name="Nat. Genet.">
        <title>The Pristionchus pacificus genome provides a unique perspective on nematode lifestyle and parasitism.</title>
        <authorList>
            <person name="Dieterich C."/>
            <person name="Clifton S.W."/>
            <person name="Schuster L.N."/>
            <person name="Chinwalla A."/>
            <person name="Delehaunty K."/>
            <person name="Dinkelacker I."/>
            <person name="Fulton L."/>
            <person name="Fulton R."/>
            <person name="Godfrey J."/>
            <person name="Minx P."/>
            <person name="Mitreva M."/>
            <person name="Roeseler W."/>
            <person name="Tian H."/>
            <person name="Witte H."/>
            <person name="Yang S.P."/>
            <person name="Wilson R.K."/>
            <person name="Sommer R.J."/>
        </authorList>
    </citation>
    <scope>NUCLEOTIDE SEQUENCE [LARGE SCALE GENOMIC DNA]</scope>
    <source>
        <strain evidence="10">PS312</strain>
    </source>
</reference>
<keyword evidence="3" id="KW-0812">Transmembrane</keyword>
<dbReference type="SUPFAM" id="SSF56112">
    <property type="entry name" value="Protein kinase-like (PK-like)"/>
    <property type="match status" value="1"/>
</dbReference>
<evidence type="ECO:0000313" key="10">
    <source>
        <dbReference type="Proteomes" id="UP000005239"/>
    </source>
</evidence>